<proteinExistence type="predicted"/>
<gene>
    <name evidence="1" type="ORF">BON30_22050</name>
</gene>
<comment type="caution">
    <text evidence="1">The sequence shown here is derived from an EMBL/GenBank/DDBJ whole genome shotgun (WGS) entry which is preliminary data.</text>
</comment>
<accession>A0A1L9B9F1</accession>
<dbReference type="AlphaFoldDB" id="A0A1L9B9F1"/>
<protein>
    <submittedName>
        <fullName evidence="1">Uncharacterized protein</fullName>
    </submittedName>
</protein>
<name>A0A1L9B9F1_9BACT</name>
<reference evidence="1 2" key="2">
    <citation type="submission" date="2016-12" db="EMBL/GenBank/DDBJ databases">
        <title>Draft Genome Sequence of Cystobacter ferrugineus Strain Cbfe23.</title>
        <authorList>
            <person name="Akbar S."/>
            <person name="Dowd S.E."/>
            <person name="Stevens D.C."/>
        </authorList>
    </citation>
    <scope>NUCLEOTIDE SEQUENCE [LARGE SCALE GENOMIC DNA]</scope>
    <source>
        <strain evidence="1 2">Cbfe23</strain>
    </source>
</reference>
<dbReference type="STRING" id="83449.BON30_22050"/>
<evidence type="ECO:0000313" key="2">
    <source>
        <dbReference type="Proteomes" id="UP000182229"/>
    </source>
</evidence>
<dbReference type="Proteomes" id="UP000182229">
    <property type="component" value="Unassembled WGS sequence"/>
</dbReference>
<keyword evidence="2" id="KW-1185">Reference proteome</keyword>
<reference evidence="2" key="1">
    <citation type="submission" date="2016-11" db="EMBL/GenBank/DDBJ databases">
        <authorList>
            <person name="Shukria A."/>
            <person name="Stevens D.C."/>
        </authorList>
    </citation>
    <scope>NUCLEOTIDE SEQUENCE [LARGE SCALE GENOMIC DNA]</scope>
    <source>
        <strain evidence="2">Cbfe23</strain>
    </source>
</reference>
<organism evidence="1 2">
    <name type="scientific">Cystobacter ferrugineus</name>
    <dbReference type="NCBI Taxonomy" id="83449"/>
    <lineage>
        <taxon>Bacteria</taxon>
        <taxon>Pseudomonadati</taxon>
        <taxon>Myxococcota</taxon>
        <taxon>Myxococcia</taxon>
        <taxon>Myxococcales</taxon>
        <taxon>Cystobacterineae</taxon>
        <taxon>Archangiaceae</taxon>
        <taxon>Cystobacter</taxon>
    </lineage>
</organism>
<sequence>MKLSIMTSQGEIGPNRLLYELDRAVGDVINTHAQRPASSNVRGSRVLEMTHGRHWLYTAGKLAITGENRASCLVPSILSVGEPSQAILIPVKSEKDTGRVWSERVFFLGHPIRGVSTKADLNYKIVANEFGRLFPHIDDSRIAQDIVMRMVGRASQQTFNENQRNFVAGMTALMFGVEASRFPSSLATSLFLLDLIIYGMGYGREGTKKFTLAKSFHSGDWDNGEWYGGKYPYAVHGTGSGNMRMRSRIAVRDQPAHFDNLVNLPQRHAVPRREVTLLIHWLEANLSKQQLVALTPDAVFDLIKARLELSYVAQELAAPFDHAPRRFTGVHAHALDQRPSLVSSGGIVFWYDGGSFYHVDPKCKTLPGYQARPPTPVPAPGLPGTKLLVPKPPVPQELFVGEFLPKDGDFNALRRYGYDRLRDDQKRRIDKHDEMTNKADQYLHIRSGSVATASGPFNKKRQCPVCLT</sequence>
<dbReference type="EMBL" id="MPIN01000005">
    <property type="protein sequence ID" value="OJH38900.1"/>
    <property type="molecule type" value="Genomic_DNA"/>
</dbReference>
<evidence type="ECO:0000313" key="1">
    <source>
        <dbReference type="EMBL" id="OJH38900.1"/>
    </source>
</evidence>